<keyword evidence="8" id="KW-0408">Iron</keyword>
<sequence>MQFEFELLTTRHILSIHKRGNGAVAMAACGLACSTHNSFGYCFPLSDKHRQQKSSREKLTPQAAGGWPLIGHLRLLSGPELPHIILSDMADEYGPVFSIRMGVHRALIVSSWEIAKECFTTNDKIFCDRPRTAAIQHMSYDFAMFGLGKYGPYWRELRKISVQKLLSNRKIETLGHLYVSEIRAMMRSLYNSCVEGTAPSALEMRKVFKDLSLKVIVRVVAGNIVAGSQDGEEGLGAKWHETITEFFRAMGILTVPDVLPYLKWLDWFGGMSKGFEKTGRMMDSLLQEWVEEHKTRSSGTSERDESFMAEMMRVADGIAEEFPDYDADTITKATCQVFIKGKF</sequence>
<evidence type="ECO:0000256" key="5">
    <source>
        <dbReference type="ARBA" id="ARBA00022723"/>
    </source>
</evidence>
<dbReference type="InterPro" id="IPR050651">
    <property type="entry name" value="Plant_Cytochrome_P450_Monoox"/>
</dbReference>
<keyword evidence="10" id="KW-0472">Membrane</keyword>
<dbReference type="PANTHER" id="PTHR47947">
    <property type="entry name" value="CYTOCHROME P450 82C3-RELATED"/>
    <property type="match status" value="1"/>
</dbReference>
<evidence type="ECO:0000256" key="8">
    <source>
        <dbReference type="ARBA" id="ARBA00023004"/>
    </source>
</evidence>
<protein>
    <submittedName>
        <fullName evidence="11">Xanthotoxin 5-hydroxylase CYP82C2</fullName>
    </submittedName>
</protein>
<dbReference type="GO" id="GO:0004497">
    <property type="term" value="F:monooxygenase activity"/>
    <property type="evidence" value="ECO:0007669"/>
    <property type="project" value="UniProtKB-KW"/>
</dbReference>
<evidence type="ECO:0000256" key="3">
    <source>
        <dbReference type="ARBA" id="ARBA00022617"/>
    </source>
</evidence>
<dbReference type="EMBL" id="JACGWK010000007">
    <property type="protein sequence ID" value="KAL0343109.1"/>
    <property type="molecule type" value="Genomic_DNA"/>
</dbReference>
<dbReference type="InterPro" id="IPR036396">
    <property type="entry name" value="Cyt_P450_sf"/>
</dbReference>
<dbReference type="InterPro" id="IPR001128">
    <property type="entry name" value="Cyt_P450"/>
</dbReference>
<keyword evidence="7" id="KW-0560">Oxidoreductase</keyword>
<dbReference type="PANTHER" id="PTHR47947:SF26">
    <property type="entry name" value="CYTOCHROME P450"/>
    <property type="match status" value="1"/>
</dbReference>
<comment type="caution">
    <text evidence="11">The sequence shown here is derived from an EMBL/GenBank/DDBJ whole genome shotgun (WGS) entry which is preliminary data.</text>
</comment>
<dbReference type="GO" id="GO:0005506">
    <property type="term" value="F:iron ion binding"/>
    <property type="evidence" value="ECO:0007669"/>
    <property type="project" value="InterPro"/>
</dbReference>
<dbReference type="AlphaFoldDB" id="A0AAW2NHQ5"/>
<proteinExistence type="predicted"/>
<reference evidence="11" key="1">
    <citation type="submission" date="2020-06" db="EMBL/GenBank/DDBJ databases">
        <authorList>
            <person name="Li T."/>
            <person name="Hu X."/>
            <person name="Zhang T."/>
            <person name="Song X."/>
            <person name="Zhang H."/>
            <person name="Dai N."/>
            <person name="Sheng W."/>
            <person name="Hou X."/>
            <person name="Wei L."/>
        </authorList>
    </citation>
    <scope>NUCLEOTIDE SEQUENCE</scope>
    <source>
        <strain evidence="11">G01</strain>
        <tissue evidence="11">Leaf</tissue>
    </source>
</reference>
<evidence type="ECO:0000256" key="6">
    <source>
        <dbReference type="ARBA" id="ARBA00022989"/>
    </source>
</evidence>
<reference evidence="11" key="2">
    <citation type="journal article" date="2024" name="Plant">
        <title>Genomic evolution and insights into agronomic trait innovations of Sesamum species.</title>
        <authorList>
            <person name="Miao H."/>
            <person name="Wang L."/>
            <person name="Qu L."/>
            <person name="Liu H."/>
            <person name="Sun Y."/>
            <person name="Le M."/>
            <person name="Wang Q."/>
            <person name="Wei S."/>
            <person name="Zheng Y."/>
            <person name="Lin W."/>
            <person name="Duan Y."/>
            <person name="Cao H."/>
            <person name="Xiong S."/>
            <person name="Wang X."/>
            <person name="Wei L."/>
            <person name="Li C."/>
            <person name="Ma Q."/>
            <person name="Ju M."/>
            <person name="Zhao R."/>
            <person name="Li G."/>
            <person name="Mu C."/>
            <person name="Tian Q."/>
            <person name="Mei H."/>
            <person name="Zhang T."/>
            <person name="Gao T."/>
            <person name="Zhang H."/>
        </authorList>
    </citation>
    <scope>NUCLEOTIDE SEQUENCE</scope>
    <source>
        <strain evidence="11">G01</strain>
    </source>
</reference>
<dbReference type="GO" id="GO:0016020">
    <property type="term" value="C:membrane"/>
    <property type="evidence" value="ECO:0007669"/>
    <property type="project" value="UniProtKB-SubCell"/>
</dbReference>
<evidence type="ECO:0000313" key="11">
    <source>
        <dbReference type="EMBL" id="KAL0343109.1"/>
    </source>
</evidence>
<evidence type="ECO:0000256" key="10">
    <source>
        <dbReference type="ARBA" id="ARBA00023136"/>
    </source>
</evidence>
<keyword evidence="5" id="KW-0479">Metal-binding</keyword>
<evidence type="ECO:0000256" key="1">
    <source>
        <dbReference type="ARBA" id="ARBA00001971"/>
    </source>
</evidence>
<dbReference type="GO" id="GO:0020037">
    <property type="term" value="F:heme binding"/>
    <property type="evidence" value="ECO:0007669"/>
    <property type="project" value="InterPro"/>
</dbReference>
<dbReference type="Pfam" id="PF00067">
    <property type="entry name" value="p450"/>
    <property type="match status" value="1"/>
</dbReference>
<keyword evidence="9" id="KW-0503">Monooxygenase</keyword>
<comment type="subcellular location">
    <subcellularLocation>
        <location evidence="2">Membrane</location>
        <topology evidence="2">Single-pass membrane protein</topology>
    </subcellularLocation>
</comment>
<evidence type="ECO:0000256" key="4">
    <source>
        <dbReference type="ARBA" id="ARBA00022692"/>
    </source>
</evidence>
<evidence type="ECO:0000256" key="2">
    <source>
        <dbReference type="ARBA" id="ARBA00004167"/>
    </source>
</evidence>
<organism evidence="11">
    <name type="scientific">Sesamum angustifolium</name>
    <dbReference type="NCBI Taxonomy" id="2727405"/>
    <lineage>
        <taxon>Eukaryota</taxon>
        <taxon>Viridiplantae</taxon>
        <taxon>Streptophyta</taxon>
        <taxon>Embryophyta</taxon>
        <taxon>Tracheophyta</taxon>
        <taxon>Spermatophyta</taxon>
        <taxon>Magnoliopsida</taxon>
        <taxon>eudicotyledons</taxon>
        <taxon>Gunneridae</taxon>
        <taxon>Pentapetalae</taxon>
        <taxon>asterids</taxon>
        <taxon>lamiids</taxon>
        <taxon>Lamiales</taxon>
        <taxon>Pedaliaceae</taxon>
        <taxon>Sesamum</taxon>
    </lineage>
</organism>
<evidence type="ECO:0000256" key="9">
    <source>
        <dbReference type="ARBA" id="ARBA00023033"/>
    </source>
</evidence>
<dbReference type="PRINTS" id="PR00463">
    <property type="entry name" value="EP450I"/>
</dbReference>
<dbReference type="Gene3D" id="1.10.630.10">
    <property type="entry name" value="Cytochrome P450"/>
    <property type="match status" value="1"/>
</dbReference>
<dbReference type="InterPro" id="IPR002401">
    <property type="entry name" value="Cyt_P450_E_grp-I"/>
</dbReference>
<gene>
    <name evidence="11" type="ORF">Sangu_1198300</name>
</gene>
<name>A0AAW2NHQ5_9LAMI</name>
<evidence type="ECO:0000256" key="7">
    <source>
        <dbReference type="ARBA" id="ARBA00023002"/>
    </source>
</evidence>
<keyword evidence="6" id="KW-1133">Transmembrane helix</keyword>
<dbReference type="SUPFAM" id="SSF48264">
    <property type="entry name" value="Cytochrome P450"/>
    <property type="match status" value="1"/>
</dbReference>
<accession>A0AAW2NHQ5</accession>
<keyword evidence="4" id="KW-0812">Transmembrane</keyword>
<dbReference type="GO" id="GO:0016705">
    <property type="term" value="F:oxidoreductase activity, acting on paired donors, with incorporation or reduction of molecular oxygen"/>
    <property type="evidence" value="ECO:0007669"/>
    <property type="project" value="InterPro"/>
</dbReference>
<keyword evidence="3" id="KW-0349">Heme</keyword>
<comment type="cofactor">
    <cofactor evidence="1">
        <name>heme</name>
        <dbReference type="ChEBI" id="CHEBI:30413"/>
    </cofactor>
</comment>